<dbReference type="EMBL" id="PFBP01000032">
    <property type="protein sequence ID" value="PIT89809.1"/>
    <property type="molecule type" value="Genomic_DNA"/>
</dbReference>
<evidence type="ECO:0000259" key="8">
    <source>
        <dbReference type="Pfam" id="PF17768"/>
    </source>
</evidence>
<dbReference type="Proteomes" id="UP000231464">
    <property type="component" value="Unassembled WGS sequence"/>
</dbReference>
<proteinExistence type="inferred from homology"/>
<evidence type="ECO:0000259" key="6">
    <source>
        <dbReference type="Pfam" id="PF01368"/>
    </source>
</evidence>
<dbReference type="InterPro" id="IPR038763">
    <property type="entry name" value="DHH_sf"/>
</dbReference>
<dbReference type="GO" id="GO:0008409">
    <property type="term" value="F:5'-3' exonuclease activity"/>
    <property type="evidence" value="ECO:0007669"/>
    <property type="project" value="InterPro"/>
</dbReference>
<keyword evidence="4" id="KW-0378">Hydrolase</keyword>
<feature type="domain" description="RecJ OB" evidence="8">
    <location>
        <begin position="486"/>
        <end position="593"/>
    </location>
</feature>
<evidence type="ECO:0000313" key="10">
    <source>
        <dbReference type="Proteomes" id="UP000231464"/>
    </source>
</evidence>
<organism evidence="9 10">
    <name type="scientific">Candidatus Kuenenbacteria bacterium CG10_big_fil_rev_8_21_14_0_10_36_11</name>
    <dbReference type="NCBI Taxonomy" id="1974618"/>
    <lineage>
        <taxon>Bacteria</taxon>
        <taxon>Candidatus Kueneniibacteriota</taxon>
    </lineage>
</organism>
<evidence type="ECO:0000256" key="4">
    <source>
        <dbReference type="ARBA" id="ARBA00022801"/>
    </source>
</evidence>
<dbReference type="InterPro" id="IPR003156">
    <property type="entry name" value="DHHA1_dom"/>
</dbReference>
<dbReference type="GO" id="GO:0006310">
    <property type="term" value="P:DNA recombination"/>
    <property type="evidence" value="ECO:0007669"/>
    <property type="project" value="InterPro"/>
</dbReference>
<evidence type="ECO:0000259" key="7">
    <source>
        <dbReference type="Pfam" id="PF02272"/>
    </source>
</evidence>
<dbReference type="InterPro" id="IPR001667">
    <property type="entry name" value="DDH_dom"/>
</dbReference>
<evidence type="ECO:0000256" key="1">
    <source>
        <dbReference type="ARBA" id="ARBA00005915"/>
    </source>
</evidence>
<dbReference type="GO" id="GO:0003676">
    <property type="term" value="F:nucleic acid binding"/>
    <property type="evidence" value="ECO:0007669"/>
    <property type="project" value="InterPro"/>
</dbReference>
<evidence type="ECO:0000256" key="3">
    <source>
        <dbReference type="ARBA" id="ARBA00022722"/>
    </source>
</evidence>
<dbReference type="InterPro" id="IPR004610">
    <property type="entry name" value="RecJ"/>
</dbReference>
<dbReference type="InterPro" id="IPR041122">
    <property type="entry name" value="RecJ_OB"/>
</dbReference>
<protein>
    <recommendedName>
        <fullName evidence="2">Single-stranded-DNA-specific exonuclease RecJ</fullName>
    </recommendedName>
</protein>
<comment type="similarity">
    <text evidence="1">Belongs to the RecJ family.</text>
</comment>
<sequence length="603" mass="67256">MPRWLLKPKYPSDFAEKFPGYGSEILQLLYDRGLDTQEKIDEFLKPDFSQDIHDPFLFKDMVKAVERINLAIENQEKILIYGDYDADGVTATVLVEKILRRLGAKNVDIYIPHRETDGYGVSEKNAEKIIADKVNLVITVDCGITNIEPIKKIRQAGIGVVITDHHLAGENLPEADAILDCSIESETYPFKKLAGVGVAYKLAQALFLSPPFQGGVARQTQCSRDGVVNNGFSAFEKWLLDLVAIGTIGDVSPILGENRTLVSYGLKVLNKTPRKGLQELIRVSSLSNGEELKDLPLGSDLYDLDVRNVSFQIVPRINAAGRMDHASLAYNLLTTENEVEAIALARDIQQKNTERQKVADQMLSEAKEIFGQVNDSQKILIATKAGWGVGLVGLVAGKLKDEYNRPIILFSHDDHKYIGSGRSIPEFNITENLGKCAEFLVRFGGHSQACGLEINCEENYQNFTRRIIVLAEEKLKNVELAPTLEIDTEIVLKDLDWELFDELEKFEPFAEANPMPLFLVKNLKVVEIMTIGKDAKHLRFQLKQGNLVRKAISFGTAEKWGSQIKAGDIIDAVVEFGVNEWNGNRELQLKIIDVSVGLSSQKL</sequence>
<keyword evidence="5 9" id="KW-0269">Exonuclease</keyword>
<feature type="domain" description="DHHA1" evidence="7">
    <location>
        <begin position="377"/>
        <end position="468"/>
    </location>
</feature>
<dbReference type="AlphaFoldDB" id="A0A2M6WAI2"/>
<dbReference type="PANTHER" id="PTHR30255:SF2">
    <property type="entry name" value="SINGLE-STRANDED-DNA-SPECIFIC EXONUCLEASE RECJ"/>
    <property type="match status" value="1"/>
</dbReference>
<dbReference type="PANTHER" id="PTHR30255">
    <property type="entry name" value="SINGLE-STRANDED-DNA-SPECIFIC EXONUCLEASE RECJ"/>
    <property type="match status" value="1"/>
</dbReference>
<dbReference type="Pfam" id="PF17768">
    <property type="entry name" value="RecJ_OB"/>
    <property type="match status" value="1"/>
</dbReference>
<evidence type="ECO:0000313" key="9">
    <source>
        <dbReference type="EMBL" id="PIT89809.1"/>
    </source>
</evidence>
<reference evidence="10" key="1">
    <citation type="submission" date="2017-09" db="EMBL/GenBank/DDBJ databases">
        <title>Depth-based differentiation of microbial function through sediment-hosted aquifers and enrichment of novel symbionts in the deep terrestrial subsurface.</title>
        <authorList>
            <person name="Probst A.J."/>
            <person name="Ladd B."/>
            <person name="Jarett J.K."/>
            <person name="Geller-Mcgrath D.E."/>
            <person name="Sieber C.M.K."/>
            <person name="Emerson J.B."/>
            <person name="Anantharaman K."/>
            <person name="Thomas B.C."/>
            <person name="Malmstrom R."/>
            <person name="Stieglmeier M."/>
            <person name="Klingl A."/>
            <person name="Woyke T."/>
            <person name="Ryan C.M."/>
            <person name="Banfield J.F."/>
        </authorList>
    </citation>
    <scope>NUCLEOTIDE SEQUENCE [LARGE SCALE GENOMIC DNA]</scope>
</reference>
<accession>A0A2M6WAI2</accession>
<dbReference type="Gene3D" id="3.90.1640.30">
    <property type="match status" value="1"/>
</dbReference>
<feature type="domain" description="DDH" evidence="6">
    <location>
        <begin position="77"/>
        <end position="246"/>
    </location>
</feature>
<dbReference type="Pfam" id="PF01368">
    <property type="entry name" value="DHH"/>
    <property type="match status" value="1"/>
</dbReference>
<name>A0A2M6WAI2_9BACT</name>
<dbReference type="SUPFAM" id="SSF64182">
    <property type="entry name" value="DHH phosphoesterases"/>
    <property type="match status" value="1"/>
</dbReference>
<dbReference type="InterPro" id="IPR051673">
    <property type="entry name" value="SSDNA_exonuclease_RecJ"/>
</dbReference>
<dbReference type="Gene3D" id="2.40.50.460">
    <property type="match status" value="1"/>
</dbReference>
<gene>
    <name evidence="9" type="primary">recJ</name>
    <name evidence="9" type="ORF">COU23_01930</name>
</gene>
<evidence type="ECO:0000256" key="2">
    <source>
        <dbReference type="ARBA" id="ARBA00019841"/>
    </source>
</evidence>
<dbReference type="NCBIfam" id="TIGR00644">
    <property type="entry name" value="recJ"/>
    <property type="match status" value="1"/>
</dbReference>
<comment type="caution">
    <text evidence="9">The sequence shown here is derived from an EMBL/GenBank/DDBJ whole genome shotgun (WGS) entry which is preliminary data.</text>
</comment>
<evidence type="ECO:0000256" key="5">
    <source>
        <dbReference type="ARBA" id="ARBA00022839"/>
    </source>
</evidence>
<dbReference type="GO" id="GO:0006281">
    <property type="term" value="P:DNA repair"/>
    <property type="evidence" value="ECO:0007669"/>
    <property type="project" value="InterPro"/>
</dbReference>
<dbReference type="Pfam" id="PF02272">
    <property type="entry name" value="DHHA1"/>
    <property type="match status" value="1"/>
</dbReference>
<keyword evidence="3" id="KW-0540">Nuclease</keyword>